<gene>
    <name evidence="2" type="ORF">GPUH_LOCUS5901</name>
</gene>
<protein>
    <submittedName>
        <fullName evidence="4">DDE_Tnp_1_7 domain-containing protein</fullName>
    </submittedName>
</protein>
<keyword evidence="3" id="KW-1185">Reference proteome</keyword>
<reference evidence="2 3" key="2">
    <citation type="submission" date="2018-11" db="EMBL/GenBank/DDBJ databases">
        <authorList>
            <consortium name="Pathogen Informatics"/>
        </authorList>
    </citation>
    <scope>NUCLEOTIDE SEQUENCE [LARGE SCALE GENOMIC DNA]</scope>
</reference>
<sequence>MMKLIAAYAPTSTVDNGDVEHFYDGLEAVLRQQSLETSTPDSKREDSEVHNGRLEQGMI</sequence>
<evidence type="ECO:0000313" key="4">
    <source>
        <dbReference type="WBParaSite" id="GPUH_0000590901-mRNA-1"/>
    </source>
</evidence>
<feature type="region of interest" description="Disordered" evidence="1">
    <location>
        <begin position="33"/>
        <end position="59"/>
    </location>
</feature>
<dbReference type="EMBL" id="UYRT01013046">
    <property type="protein sequence ID" value="VDK52619.1"/>
    <property type="molecule type" value="Genomic_DNA"/>
</dbReference>
<dbReference type="AlphaFoldDB" id="A0A183DB10"/>
<feature type="compositionally biased region" description="Basic and acidic residues" evidence="1">
    <location>
        <begin position="41"/>
        <end position="53"/>
    </location>
</feature>
<reference evidence="4" key="1">
    <citation type="submission" date="2016-06" db="UniProtKB">
        <authorList>
            <consortium name="WormBaseParasite"/>
        </authorList>
    </citation>
    <scope>IDENTIFICATION</scope>
</reference>
<organism evidence="4">
    <name type="scientific">Gongylonema pulchrum</name>
    <dbReference type="NCBI Taxonomy" id="637853"/>
    <lineage>
        <taxon>Eukaryota</taxon>
        <taxon>Metazoa</taxon>
        <taxon>Ecdysozoa</taxon>
        <taxon>Nematoda</taxon>
        <taxon>Chromadorea</taxon>
        <taxon>Rhabditida</taxon>
        <taxon>Spirurina</taxon>
        <taxon>Spiruromorpha</taxon>
        <taxon>Spiruroidea</taxon>
        <taxon>Gongylonematidae</taxon>
        <taxon>Gongylonema</taxon>
    </lineage>
</organism>
<accession>A0A183DB10</accession>
<evidence type="ECO:0000313" key="2">
    <source>
        <dbReference type="EMBL" id="VDK52619.1"/>
    </source>
</evidence>
<dbReference type="Proteomes" id="UP000271098">
    <property type="component" value="Unassembled WGS sequence"/>
</dbReference>
<proteinExistence type="predicted"/>
<dbReference type="WBParaSite" id="GPUH_0000590901-mRNA-1">
    <property type="protein sequence ID" value="GPUH_0000590901-mRNA-1"/>
    <property type="gene ID" value="GPUH_0000590901"/>
</dbReference>
<evidence type="ECO:0000313" key="3">
    <source>
        <dbReference type="Proteomes" id="UP000271098"/>
    </source>
</evidence>
<name>A0A183DB10_9BILA</name>
<evidence type="ECO:0000256" key="1">
    <source>
        <dbReference type="SAM" id="MobiDB-lite"/>
    </source>
</evidence>